<evidence type="ECO:0000313" key="2">
    <source>
        <dbReference type="EMBL" id="PIZ62760.1"/>
    </source>
</evidence>
<reference evidence="3" key="1">
    <citation type="submission" date="2017-09" db="EMBL/GenBank/DDBJ databases">
        <title>Depth-based differentiation of microbial function through sediment-hosted aquifers and enrichment of novel symbionts in the deep terrestrial subsurface.</title>
        <authorList>
            <person name="Probst A.J."/>
            <person name="Ladd B."/>
            <person name="Jarett J.K."/>
            <person name="Geller-Mcgrath D.E."/>
            <person name="Sieber C.M.K."/>
            <person name="Emerson J.B."/>
            <person name="Anantharaman K."/>
            <person name="Thomas B.C."/>
            <person name="Malmstrom R."/>
            <person name="Stieglmeier M."/>
            <person name="Klingl A."/>
            <person name="Woyke T."/>
            <person name="Ryan C.M."/>
            <person name="Banfield J.F."/>
        </authorList>
    </citation>
    <scope>NUCLEOTIDE SEQUENCE [LARGE SCALE GENOMIC DNA]</scope>
</reference>
<dbReference type="AlphaFoldDB" id="A0A2M7TY61"/>
<dbReference type="EMBL" id="PFOB01000045">
    <property type="protein sequence ID" value="PIZ62760.1"/>
    <property type="molecule type" value="Genomic_DNA"/>
</dbReference>
<feature type="transmembrane region" description="Helical" evidence="1">
    <location>
        <begin position="20"/>
        <end position="45"/>
    </location>
</feature>
<accession>A0A2M7TY61</accession>
<proteinExistence type="predicted"/>
<evidence type="ECO:0000256" key="1">
    <source>
        <dbReference type="SAM" id="Phobius"/>
    </source>
</evidence>
<keyword evidence="1" id="KW-1133">Transmembrane helix</keyword>
<keyword evidence="1" id="KW-0472">Membrane</keyword>
<sequence length="98" mass="10709">MLPTPLINPTTFPAVRFANISVLLGVLIPLMYIVGGLIFGWMLIWSAYLIITAGGDPEKVQKAQQTATFAVIGIFVIIIAIVLVKLFGFITNIDFPFL</sequence>
<gene>
    <name evidence="2" type="ORF">COY16_03525</name>
</gene>
<name>A0A2M7TY61_9BACT</name>
<dbReference type="Pfam" id="PF18895">
    <property type="entry name" value="T4SS_pilin"/>
    <property type="match status" value="1"/>
</dbReference>
<dbReference type="Proteomes" id="UP000228503">
    <property type="component" value="Unassembled WGS sequence"/>
</dbReference>
<dbReference type="InterPro" id="IPR043993">
    <property type="entry name" value="T4SS_pilin"/>
</dbReference>
<feature type="transmembrane region" description="Helical" evidence="1">
    <location>
        <begin position="66"/>
        <end position="90"/>
    </location>
</feature>
<organism evidence="2 3">
    <name type="scientific">Candidatus Roizmanbacteria bacterium CG_4_10_14_0_2_um_filter_39_13</name>
    <dbReference type="NCBI Taxonomy" id="1974825"/>
    <lineage>
        <taxon>Bacteria</taxon>
        <taxon>Candidatus Roizmaniibacteriota</taxon>
    </lineage>
</organism>
<comment type="caution">
    <text evidence="2">The sequence shown here is derived from an EMBL/GenBank/DDBJ whole genome shotgun (WGS) entry which is preliminary data.</text>
</comment>
<keyword evidence="1" id="KW-0812">Transmembrane</keyword>
<evidence type="ECO:0000313" key="3">
    <source>
        <dbReference type="Proteomes" id="UP000228503"/>
    </source>
</evidence>
<protein>
    <submittedName>
        <fullName evidence="2">Uncharacterized protein</fullName>
    </submittedName>
</protein>